<accession>A0A5N7B4K9</accession>
<feature type="compositionally biased region" description="Basic and acidic residues" evidence="1">
    <location>
        <begin position="566"/>
        <end position="583"/>
    </location>
</feature>
<organism evidence="2 3">
    <name type="scientific">Aspergillus bertholletiae</name>
    <dbReference type="NCBI Taxonomy" id="1226010"/>
    <lineage>
        <taxon>Eukaryota</taxon>
        <taxon>Fungi</taxon>
        <taxon>Dikarya</taxon>
        <taxon>Ascomycota</taxon>
        <taxon>Pezizomycotina</taxon>
        <taxon>Eurotiomycetes</taxon>
        <taxon>Eurotiomycetidae</taxon>
        <taxon>Eurotiales</taxon>
        <taxon>Aspergillaceae</taxon>
        <taxon>Aspergillus</taxon>
        <taxon>Aspergillus subgen. Circumdati</taxon>
    </lineage>
</organism>
<evidence type="ECO:0000313" key="3">
    <source>
        <dbReference type="Proteomes" id="UP000326198"/>
    </source>
</evidence>
<protein>
    <submittedName>
        <fullName evidence="2">Uncharacterized protein</fullName>
    </submittedName>
</protein>
<feature type="compositionally biased region" description="Low complexity" evidence="1">
    <location>
        <begin position="545"/>
        <end position="558"/>
    </location>
</feature>
<feature type="compositionally biased region" description="Polar residues" evidence="1">
    <location>
        <begin position="478"/>
        <end position="500"/>
    </location>
</feature>
<feature type="region of interest" description="Disordered" evidence="1">
    <location>
        <begin position="478"/>
        <end position="638"/>
    </location>
</feature>
<feature type="compositionally biased region" description="Basic residues" evidence="1">
    <location>
        <begin position="507"/>
        <end position="516"/>
    </location>
</feature>
<feature type="region of interest" description="Disordered" evidence="1">
    <location>
        <begin position="250"/>
        <end position="283"/>
    </location>
</feature>
<evidence type="ECO:0000313" key="2">
    <source>
        <dbReference type="EMBL" id="KAE8377044.1"/>
    </source>
</evidence>
<dbReference type="OrthoDB" id="5404794at2759"/>
<dbReference type="EMBL" id="ML736230">
    <property type="protein sequence ID" value="KAE8377044.1"/>
    <property type="molecule type" value="Genomic_DNA"/>
</dbReference>
<proteinExistence type="predicted"/>
<reference evidence="2 3" key="1">
    <citation type="submission" date="2019-04" db="EMBL/GenBank/DDBJ databases">
        <title>Friends and foes A comparative genomics studyof 23 Aspergillus species from section Flavi.</title>
        <authorList>
            <consortium name="DOE Joint Genome Institute"/>
            <person name="Kjaerbolling I."/>
            <person name="Vesth T."/>
            <person name="Frisvad J.C."/>
            <person name="Nybo J.L."/>
            <person name="Theobald S."/>
            <person name="Kildgaard S."/>
            <person name="Isbrandt T."/>
            <person name="Kuo A."/>
            <person name="Sato A."/>
            <person name="Lyhne E.K."/>
            <person name="Kogle M.E."/>
            <person name="Wiebenga A."/>
            <person name="Kun R.S."/>
            <person name="Lubbers R.J."/>
            <person name="Makela M.R."/>
            <person name="Barry K."/>
            <person name="Chovatia M."/>
            <person name="Clum A."/>
            <person name="Daum C."/>
            <person name="Haridas S."/>
            <person name="He G."/>
            <person name="LaButti K."/>
            <person name="Lipzen A."/>
            <person name="Mondo S."/>
            <person name="Riley R."/>
            <person name="Salamov A."/>
            <person name="Simmons B.A."/>
            <person name="Magnuson J.K."/>
            <person name="Henrissat B."/>
            <person name="Mortensen U.H."/>
            <person name="Larsen T.O."/>
            <person name="Devries R.P."/>
            <person name="Grigoriev I.V."/>
            <person name="Machida M."/>
            <person name="Baker S.E."/>
            <person name="Andersen M.R."/>
        </authorList>
    </citation>
    <scope>NUCLEOTIDE SEQUENCE [LARGE SCALE GENOMIC DNA]</scope>
    <source>
        <strain evidence="2 3">IBT 29228</strain>
    </source>
</reference>
<feature type="compositionally biased region" description="Polar residues" evidence="1">
    <location>
        <begin position="260"/>
        <end position="282"/>
    </location>
</feature>
<feature type="compositionally biased region" description="Polar residues" evidence="1">
    <location>
        <begin position="334"/>
        <end position="345"/>
    </location>
</feature>
<sequence>MSRSWVIQDSDDEDDPLAADFPLPASQTYQVDDSYSINSIAEDVPITAQVQEPNHPISINFDVFLQSQETAPGGLSSSQQQREQRWIPNEAGGGSIGSMMTQIGRAQQRLFDDDDAQYTNRRLPPHTTAIGSEPIQPSLPHMDDVHLVPAVDVNNPQHTDYDNIGNGPEYVHQTSDTVTHQYEPIAHREHHPQSFLSNGSPPPVASYNLFESSLQTPRSSTPDPMCFLKPDDALQIDLQNGARRWNSMQGILSSPHDTEPNSSLLSAKANRSQSDNACSNGASAPRLEIQHPAESPDRLPHTIAIQTLAEPKKRGRPKKQTPLETVETVDLPRSANQDISEPNNTKPEKRKPGRPPKNPKPDAERIDVPNTDDQSAEPLPTSIVPEQQILLNEPDLPGLPADIPQNSTAATTNFYIEIPNQQSPAHQAPTEALQTLEPKKKKLKRGKTTSVTLQKTYDPDVEDDVIWIDDALPNPIIYQQEQHSLNSEVSHPTDPPNNIQPEPAPQPKKRGRKRKKTSDLVVEEKPRDEIDKKLSDIHTEQDQPTVSVTVDDTTKTMVAKNAIHNLDTHDVSRDLEADSENTHSESTPELTTNENPPETPKKSVRELIAPSMEIGTSGKGANKGPGKHSPISTGKVPYRVGLSRRARIAPLLKIVRR</sequence>
<dbReference type="AlphaFoldDB" id="A0A5N7B4K9"/>
<feature type="region of interest" description="Disordered" evidence="1">
    <location>
        <begin position="307"/>
        <end position="407"/>
    </location>
</feature>
<dbReference type="Proteomes" id="UP000326198">
    <property type="component" value="Unassembled WGS sequence"/>
</dbReference>
<gene>
    <name evidence="2" type="ORF">BDV26DRAFT_293599</name>
</gene>
<keyword evidence="3" id="KW-1185">Reference proteome</keyword>
<evidence type="ECO:0000256" key="1">
    <source>
        <dbReference type="SAM" id="MobiDB-lite"/>
    </source>
</evidence>
<feature type="compositionally biased region" description="Basic and acidic residues" evidence="1">
    <location>
        <begin position="522"/>
        <end position="541"/>
    </location>
</feature>
<name>A0A5N7B4K9_9EURO</name>
<feature type="compositionally biased region" description="Polar residues" evidence="1">
    <location>
        <begin position="584"/>
        <end position="596"/>
    </location>
</feature>